<name>A0A699XCW9_TANCI</name>
<protein>
    <submittedName>
        <fullName evidence="1">Uncharacterized protein</fullName>
    </submittedName>
</protein>
<reference evidence="1" key="1">
    <citation type="journal article" date="2019" name="Sci. Rep.">
        <title>Draft genome of Tanacetum cinerariifolium, the natural source of mosquito coil.</title>
        <authorList>
            <person name="Yamashiro T."/>
            <person name="Shiraishi A."/>
            <person name="Satake H."/>
            <person name="Nakayama K."/>
        </authorList>
    </citation>
    <scope>NUCLEOTIDE SEQUENCE</scope>
</reference>
<feature type="non-terminal residue" evidence="1">
    <location>
        <position position="1"/>
    </location>
</feature>
<dbReference type="EMBL" id="BKCJ011805417">
    <property type="protein sequence ID" value="GFD54394.1"/>
    <property type="molecule type" value="Genomic_DNA"/>
</dbReference>
<comment type="caution">
    <text evidence="1">The sequence shown here is derived from an EMBL/GenBank/DDBJ whole genome shotgun (WGS) entry which is preliminary data.</text>
</comment>
<gene>
    <name evidence="1" type="ORF">Tci_926363</name>
</gene>
<proteinExistence type="predicted"/>
<accession>A0A699XCW9</accession>
<organism evidence="1">
    <name type="scientific">Tanacetum cinerariifolium</name>
    <name type="common">Dalmatian daisy</name>
    <name type="synonym">Chrysanthemum cinerariifolium</name>
    <dbReference type="NCBI Taxonomy" id="118510"/>
    <lineage>
        <taxon>Eukaryota</taxon>
        <taxon>Viridiplantae</taxon>
        <taxon>Streptophyta</taxon>
        <taxon>Embryophyta</taxon>
        <taxon>Tracheophyta</taxon>
        <taxon>Spermatophyta</taxon>
        <taxon>Magnoliopsida</taxon>
        <taxon>eudicotyledons</taxon>
        <taxon>Gunneridae</taxon>
        <taxon>Pentapetalae</taxon>
        <taxon>asterids</taxon>
        <taxon>campanulids</taxon>
        <taxon>Asterales</taxon>
        <taxon>Asteraceae</taxon>
        <taxon>Asteroideae</taxon>
        <taxon>Anthemideae</taxon>
        <taxon>Anthemidinae</taxon>
        <taxon>Tanacetum</taxon>
    </lineage>
</organism>
<dbReference type="AlphaFoldDB" id="A0A699XCW9"/>
<evidence type="ECO:0000313" key="1">
    <source>
        <dbReference type="EMBL" id="GFD54394.1"/>
    </source>
</evidence>
<sequence length="84" mass="9025">DGGNGENQFREYAGKNVGNLNGYNAVQNVKNQVNQNDVQNLRVQTIRNQNGLIGVLGNANQNMNGNDNLVAARAEVNAVGHNGY</sequence>